<keyword evidence="2" id="KW-1185">Reference proteome</keyword>
<evidence type="ECO:0000313" key="1">
    <source>
        <dbReference type="EMBL" id="KAL2603151.1"/>
    </source>
</evidence>
<proteinExistence type="predicted"/>
<accession>A0ABD1XE83</accession>
<gene>
    <name evidence="1" type="ORF">R1flu_017195</name>
</gene>
<dbReference type="AlphaFoldDB" id="A0ABD1XE83"/>
<dbReference type="EMBL" id="JBHFFA010000044">
    <property type="protein sequence ID" value="KAL2603151.1"/>
    <property type="molecule type" value="Genomic_DNA"/>
</dbReference>
<reference evidence="1 2" key="1">
    <citation type="submission" date="2024-09" db="EMBL/GenBank/DDBJ databases">
        <title>Chromosome-scale assembly of Riccia fluitans.</title>
        <authorList>
            <person name="Paukszto L."/>
            <person name="Sawicki J."/>
            <person name="Karawczyk K."/>
            <person name="Piernik-Szablinska J."/>
            <person name="Szczecinska M."/>
            <person name="Mazdziarz M."/>
        </authorList>
    </citation>
    <scope>NUCLEOTIDE SEQUENCE [LARGE SCALE GENOMIC DNA]</scope>
    <source>
        <strain evidence="1">Rf_01</strain>
        <tissue evidence="1">Aerial parts of the thallus</tissue>
    </source>
</reference>
<organism evidence="1 2">
    <name type="scientific">Riccia fluitans</name>
    <dbReference type="NCBI Taxonomy" id="41844"/>
    <lineage>
        <taxon>Eukaryota</taxon>
        <taxon>Viridiplantae</taxon>
        <taxon>Streptophyta</taxon>
        <taxon>Embryophyta</taxon>
        <taxon>Marchantiophyta</taxon>
        <taxon>Marchantiopsida</taxon>
        <taxon>Marchantiidae</taxon>
        <taxon>Marchantiales</taxon>
        <taxon>Ricciaceae</taxon>
        <taxon>Riccia</taxon>
    </lineage>
</organism>
<protein>
    <submittedName>
        <fullName evidence="1">Uncharacterized protein</fullName>
    </submittedName>
</protein>
<name>A0ABD1XE83_9MARC</name>
<sequence length="82" mass="9174">MVLFGSNLSVDGELTFLKKLLRSWATSTNWQAQVIRSGEEPHGWTPIPLGVSHWLETVSMREAEEFQARSTSCNEPRARAGS</sequence>
<evidence type="ECO:0000313" key="2">
    <source>
        <dbReference type="Proteomes" id="UP001605036"/>
    </source>
</evidence>
<comment type="caution">
    <text evidence="1">The sequence shown here is derived from an EMBL/GenBank/DDBJ whole genome shotgun (WGS) entry which is preliminary data.</text>
</comment>
<dbReference type="Proteomes" id="UP001605036">
    <property type="component" value="Unassembled WGS sequence"/>
</dbReference>